<evidence type="ECO:0008006" key="8">
    <source>
        <dbReference type="Google" id="ProtNLM"/>
    </source>
</evidence>
<evidence type="ECO:0000313" key="7">
    <source>
        <dbReference type="Proteomes" id="UP000636709"/>
    </source>
</evidence>
<evidence type="ECO:0000256" key="1">
    <source>
        <dbReference type="ARBA" id="ARBA00005409"/>
    </source>
</evidence>
<dbReference type="CDD" id="cd03788">
    <property type="entry name" value="GT20_TPS"/>
    <property type="match status" value="1"/>
</dbReference>
<dbReference type="FunFam" id="3.30.70.1020:FF:000002">
    <property type="entry name" value="Trehalose-6-phosphate synthase 2"/>
    <property type="match status" value="1"/>
</dbReference>
<dbReference type="InterPro" id="IPR036412">
    <property type="entry name" value="HAD-like_sf"/>
</dbReference>
<gene>
    <name evidence="6" type="ORF">HU200_025365</name>
</gene>
<dbReference type="GO" id="GO:0016757">
    <property type="term" value="F:glycosyltransferase activity"/>
    <property type="evidence" value="ECO:0007669"/>
    <property type="project" value="UniProtKB-KW"/>
</dbReference>
<organism evidence="6 7">
    <name type="scientific">Digitaria exilis</name>
    <dbReference type="NCBI Taxonomy" id="1010633"/>
    <lineage>
        <taxon>Eukaryota</taxon>
        <taxon>Viridiplantae</taxon>
        <taxon>Streptophyta</taxon>
        <taxon>Embryophyta</taxon>
        <taxon>Tracheophyta</taxon>
        <taxon>Spermatophyta</taxon>
        <taxon>Magnoliopsida</taxon>
        <taxon>Liliopsida</taxon>
        <taxon>Poales</taxon>
        <taxon>Poaceae</taxon>
        <taxon>PACMAD clade</taxon>
        <taxon>Panicoideae</taxon>
        <taxon>Panicodae</taxon>
        <taxon>Paniceae</taxon>
        <taxon>Anthephorinae</taxon>
        <taxon>Digitaria</taxon>
    </lineage>
</organism>
<dbReference type="FunFam" id="3.40.50.1000:FF:000054">
    <property type="entry name" value="alpha,alpha-trehalose-phosphate synthase [UDP-forming] 6"/>
    <property type="match status" value="1"/>
</dbReference>
<dbReference type="Pfam" id="PF02358">
    <property type="entry name" value="Trehalose_PPase"/>
    <property type="match status" value="1"/>
</dbReference>
<evidence type="ECO:0000256" key="2">
    <source>
        <dbReference type="ARBA" id="ARBA00006330"/>
    </source>
</evidence>
<comment type="caution">
    <text evidence="6">The sequence shown here is derived from an EMBL/GenBank/DDBJ whole genome shotgun (WGS) entry which is preliminary data.</text>
</comment>
<dbReference type="PANTHER" id="PTHR10788:SF48">
    <property type="entry name" value="ALPHA,ALPHA-TREHALOSE-PHOSPHATE SYNTHASE [UDP-FORMING] 6"/>
    <property type="match status" value="1"/>
</dbReference>
<dbReference type="GO" id="GO:0005992">
    <property type="term" value="P:trehalose biosynthetic process"/>
    <property type="evidence" value="ECO:0007669"/>
    <property type="project" value="InterPro"/>
</dbReference>
<comment type="similarity">
    <text evidence="2">In the C-terminal section; belongs to the trehalose phosphatase family.</text>
</comment>
<dbReference type="Proteomes" id="UP000636709">
    <property type="component" value="Unassembled WGS sequence"/>
</dbReference>
<reference evidence="6" key="1">
    <citation type="submission" date="2020-07" db="EMBL/GenBank/DDBJ databases">
        <title>Genome sequence and genetic diversity analysis of an under-domesticated orphan crop, white fonio (Digitaria exilis).</title>
        <authorList>
            <person name="Bennetzen J.L."/>
            <person name="Chen S."/>
            <person name="Ma X."/>
            <person name="Wang X."/>
            <person name="Yssel A.E.J."/>
            <person name="Chaluvadi S.R."/>
            <person name="Johnson M."/>
            <person name="Gangashetty P."/>
            <person name="Hamidou F."/>
            <person name="Sanogo M.D."/>
            <person name="Zwaenepoel A."/>
            <person name="Wallace J."/>
            <person name="Van De Peer Y."/>
            <person name="Van Deynze A."/>
        </authorList>
    </citation>
    <scope>NUCLEOTIDE SEQUENCE</scope>
    <source>
        <tissue evidence="6">Leaves</tissue>
    </source>
</reference>
<keyword evidence="4" id="KW-0808">Transferase</keyword>
<evidence type="ECO:0000313" key="6">
    <source>
        <dbReference type="EMBL" id="KAF8718384.1"/>
    </source>
</evidence>
<sequence>MVSRSYSNLLDLATGAADQAPAPAALGALRRRLPRVVTTSGFIDDSPASPSSPPRPRTIVVANQLPIRSHRPASPDEPWTFDWDEDSLLREFIYIGCLRDDIPPADQDAVAQALLETHKCVPAFLPPDIAERYYHGFCNLGGRFDRSLWQAYVSANKIFADKVLEVINPDDDFVWEIYKTLPVREELLRALLNSDLIGFHTFDYARHFLSCCGRMLGLSYESKRGHICLEYYGRTVSIKILPVGVHMEQLKTVLALPETEAKVTELMEMYIGKGRVVMLGVDDMDIFKGISLKLLAMEELLRQHPEWRGKLVLVQVANPARGRGKDVVEVQTETYAMVRRINEVYGAPGYEPVVLIDEPLQFYERVAYYVIAEVCLVTAVRDGMNLIPYEYIVSRQGNEKLDRMLRQGKPEEKKSMLVVSEFIGCSPSLSGAVRVNPWNIEAVADAMESALVLPENEKRLRHDKHFRYVSTHDVGYWANSFLVDLDRTCKDHAQRRCWGIGFGLRFRVVSLDLSFRKLSLENILIAYRRAKTRAILMDYDGTLMPQAINKSPSTESVRILNSLCRDKNNLVYLCSGYDRRTLHDWFPCENLGIAAEHGYFLRCKRDAEWQTCITAADCSWKQIADPVMRLYMETTDGSTIEDRETVLVWNYEDADPDFGSCQAKELVDHLESVLANEPVSVKTTPHSVEVKPQVKPRSSRSSSSSR</sequence>
<dbReference type="Pfam" id="PF00982">
    <property type="entry name" value="Glyco_transf_20"/>
    <property type="match status" value="2"/>
</dbReference>
<accession>A0A835C933</accession>
<dbReference type="PANTHER" id="PTHR10788">
    <property type="entry name" value="TREHALOSE-6-PHOSPHATE SYNTHASE"/>
    <property type="match status" value="1"/>
</dbReference>
<evidence type="ECO:0000256" key="5">
    <source>
        <dbReference type="SAM" id="MobiDB-lite"/>
    </source>
</evidence>
<dbReference type="AlphaFoldDB" id="A0A835C933"/>
<evidence type="ECO:0000256" key="4">
    <source>
        <dbReference type="ARBA" id="ARBA00022679"/>
    </source>
</evidence>
<keyword evidence="7" id="KW-1185">Reference proteome</keyword>
<dbReference type="OrthoDB" id="755951at2759"/>
<dbReference type="GO" id="GO:0004805">
    <property type="term" value="F:trehalose-phosphatase activity"/>
    <property type="evidence" value="ECO:0007669"/>
    <property type="project" value="TreeGrafter"/>
</dbReference>
<dbReference type="SUPFAM" id="SSF56784">
    <property type="entry name" value="HAD-like"/>
    <property type="match status" value="1"/>
</dbReference>
<dbReference type="GO" id="GO:0005829">
    <property type="term" value="C:cytosol"/>
    <property type="evidence" value="ECO:0007669"/>
    <property type="project" value="TreeGrafter"/>
</dbReference>
<dbReference type="Gene3D" id="3.40.50.1000">
    <property type="entry name" value="HAD superfamily/HAD-like"/>
    <property type="match status" value="1"/>
</dbReference>
<protein>
    <recommendedName>
        <fullName evidence="8">Trehalose-phosphatase</fullName>
    </recommendedName>
</protein>
<name>A0A835C933_9POAL</name>
<comment type="similarity">
    <text evidence="1">In the N-terminal section; belongs to the glycosyltransferase 20 family.</text>
</comment>
<keyword evidence="3" id="KW-0328">Glycosyltransferase</keyword>
<dbReference type="InterPro" id="IPR003337">
    <property type="entry name" value="Trehalose_PPase"/>
</dbReference>
<dbReference type="EMBL" id="JACEFO010001710">
    <property type="protein sequence ID" value="KAF8718384.1"/>
    <property type="molecule type" value="Genomic_DNA"/>
</dbReference>
<dbReference type="InterPro" id="IPR023214">
    <property type="entry name" value="HAD_sf"/>
</dbReference>
<proteinExistence type="inferred from homology"/>
<evidence type="ECO:0000256" key="3">
    <source>
        <dbReference type="ARBA" id="ARBA00022676"/>
    </source>
</evidence>
<dbReference type="FunFam" id="3.40.50.2000:FF:000010">
    <property type="entry name" value="Alpha,alpha-trehalose-phosphate synthase"/>
    <property type="match status" value="1"/>
</dbReference>
<dbReference type="Gene3D" id="3.40.50.2000">
    <property type="entry name" value="Glycogen Phosphorylase B"/>
    <property type="match status" value="3"/>
</dbReference>
<dbReference type="InterPro" id="IPR001830">
    <property type="entry name" value="Glyco_trans_20"/>
</dbReference>
<feature type="region of interest" description="Disordered" evidence="5">
    <location>
        <begin position="681"/>
        <end position="706"/>
    </location>
</feature>
<dbReference type="SUPFAM" id="SSF53756">
    <property type="entry name" value="UDP-Glycosyltransferase/glycogen phosphorylase"/>
    <property type="match status" value="1"/>
</dbReference>